<dbReference type="EMBL" id="MCGN01000006">
    <property type="protein sequence ID" value="ORY95398.1"/>
    <property type="molecule type" value="Genomic_DNA"/>
</dbReference>
<keyword evidence="2" id="KW-1185">Reference proteome</keyword>
<accession>A0A1X2H9T3</accession>
<dbReference type="OrthoDB" id="244158at2759"/>
<proteinExistence type="predicted"/>
<dbReference type="AlphaFoldDB" id="A0A1X2H9T3"/>
<dbReference type="STRING" id="13706.A0A1X2H9T3"/>
<evidence type="ECO:0000313" key="1">
    <source>
        <dbReference type="EMBL" id="ORY95398.1"/>
    </source>
</evidence>
<dbReference type="InParanoid" id="A0A1X2H9T3"/>
<sequence length="66" mass="7939">MEYTRRVIDQQLPERREFVTKAMNKLMGDVTWTMSTKNRERFTQNVSSFRRELASENVVLVPVRVY</sequence>
<name>A0A1X2H9T3_SYNRA</name>
<gene>
    <name evidence="1" type="ORF">BCR43DRAFT_492933</name>
</gene>
<protein>
    <submittedName>
        <fullName evidence="1">Uncharacterized protein</fullName>
    </submittedName>
</protein>
<comment type="caution">
    <text evidence="1">The sequence shown here is derived from an EMBL/GenBank/DDBJ whole genome shotgun (WGS) entry which is preliminary data.</text>
</comment>
<organism evidence="1 2">
    <name type="scientific">Syncephalastrum racemosum</name>
    <name type="common">Filamentous fungus</name>
    <dbReference type="NCBI Taxonomy" id="13706"/>
    <lineage>
        <taxon>Eukaryota</taxon>
        <taxon>Fungi</taxon>
        <taxon>Fungi incertae sedis</taxon>
        <taxon>Mucoromycota</taxon>
        <taxon>Mucoromycotina</taxon>
        <taxon>Mucoromycetes</taxon>
        <taxon>Mucorales</taxon>
        <taxon>Syncephalastraceae</taxon>
        <taxon>Syncephalastrum</taxon>
    </lineage>
</organism>
<dbReference type="Proteomes" id="UP000242180">
    <property type="component" value="Unassembled WGS sequence"/>
</dbReference>
<evidence type="ECO:0000313" key="2">
    <source>
        <dbReference type="Proteomes" id="UP000242180"/>
    </source>
</evidence>
<reference evidence="1 2" key="1">
    <citation type="submission" date="2016-07" db="EMBL/GenBank/DDBJ databases">
        <title>Pervasive Adenine N6-methylation of Active Genes in Fungi.</title>
        <authorList>
            <consortium name="DOE Joint Genome Institute"/>
            <person name="Mondo S.J."/>
            <person name="Dannebaum R.O."/>
            <person name="Kuo R.C."/>
            <person name="Labutti K."/>
            <person name="Haridas S."/>
            <person name="Kuo A."/>
            <person name="Salamov A."/>
            <person name="Ahrendt S.R."/>
            <person name="Lipzen A."/>
            <person name="Sullivan W."/>
            <person name="Andreopoulos W.B."/>
            <person name="Clum A."/>
            <person name="Lindquist E."/>
            <person name="Daum C."/>
            <person name="Ramamoorthy G.K."/>
            <person name="Gryganskyi A."/>
            <person name="Culley D."/>
            <person name="Magnuson J.K."/>
            <person name="James T.Y."/>
            <person name="O'Malley M.A."/>
            <person name="Stajich J.E."/>
            <person name="Spatafora J.W."/>
            <person name="Visel A."/>
            <person name="Grigoriev I.V."/>
        </authorList>
    </citation>
    <scope>NUCLEOTIDE SEQUENCE [LARGE SCALE GENOMIC DNA]</scope>
    <source>
        <strain evidence="1 2">NRRL 2496</strain>
    </source>
</reference>